<dbReference type="RefSeq" id="WP_379566077.1">
    <property type="nucleotide sequence ID" value="NZ_JBHSQK010000025.1"/>
</dbReference>
<accession>A0ABW1I5M1</accession>
<dbReference type="CDD" id="cd00829">
    <property type="entry name" value="SCP-x_thiolase"/>
    <property type="match status" value="1"/>
</dbReference>
<dbReference type="EMBL" id="JBHSQK010000025">
    <property type="protein sequence ID" value="MFC5948996.1"/>
    <property type="molecule type" value="Genomic_DNA"/>
</dbReference>
<dbReference type="PIRSF" id="PIRSF000429">
    <property type="entry name" value="Ac-CoA_Ac_transf"/>
    <property type="match status" value="1"/>
</dbReference>
<dbReference type="Pfam" id="PF22691">
    <property type="entry name" value="Thiolase_C_1"/>
    <property type="match status" value="1"/>
</dbReference>
<reference evidence="3" key="1">
    <citation type="journal article" date="2019" name="Int. J. Syst. Evol. Microbiol.">
        <title>The Global Catalogue of Microorganisms (GCM) 10K type strain sequencing project: providing services to taxonomists for standard genome sequencing and annotation.</title>
        <authorList>
            <consortium name="The Broad Institute Genomics Platform"/>
            <consortium name="The Broad Institute Genome Sequencing Center for Infectious Disease"/>
            <person name="Wu L."/>
            <person name="Ma J."/>
        </authorList>
    </citation>
    <scope>NUCLEOTIDE SEQUENCE [LARGE SCALE GENOMIC DNA]</scope>
    <source>
        <strain evidence="3">CGMCC 4.7397</strain>
    </source>
</reference>
<dbReference type="PANTHER" id="PTHR42870:SF1">
    <property type="entry name" value="NON-SPECIFIC LIPID-TRANSFER PROTEIN-LIKE 2"/>
    <property type="match status" value="1"/>
</dbReference>
<protein>
    <recommendedName>
        <fullName evidence="1">Thiolase C-terminal domain-containing protein</fullName>
    </recommendedName>
</protein>
<keyword evidence="3" id="KW-1185">Reference proteome</keyword>
<dbReference type="InterPro" id="IPR002155">
    <property type="entry name" value="Thiolase"/>
</dbReference>
<dbReference type="InterPro" id="IPR016039">
    <property type="entry name" value="Thiolase-like"/>
</dbReference>
<proteinExistence type="predicted"/>
<name>A0ABW1I5M1_9PSEU</name>
<evidence type="ECO:0000313" key="3">
    <source>
        <dbReference type="Proteomes" id="UP001596119"/>
    </source>
</evidence>
<evidence type="ECO:0000259" key="1">
    <source>
        <dbReference type="Pfam" id="PF22691"/>
    </source>
</evidence>
<dbReference type="InterPro" id="IPR055140">
    <property type="entry name" value="Thiolase_C_2"/>
</dbReference>
<feature type="domain" description="Thiolase C-terminal" evidence="1">
    <location>
        <begin position="263"/>
        <end position="381"/>
    </location>
</feature>
<dbReference type="PANTHER" id="PTHR42870">
    <property type="entry name" value="ACETYL-COA C-ACETYLTRANSFERASE"/>
    <property type="match status" value="1"/>
</dbReference>
<dbReference type="Proteomes" id="UP001596119">
    <property type="component" value="Unassembled WGS sequence"/>
</dbReference>
<sequence length="403" mass="42999">MSHDFRDRFAIVGVGVSPTTRTGAQGLSAQQMELMAVVQAIEDAGLTRGDIDGAVHAAAQNGSDAFSRKLGLSSNFYYPIGRMAGAVAGLFFATQALATGNANYVSVSLGLSWLSQAKAMKQGDAGRVTGDNKWSLNRDGGGLVDVGWQATTGAAAVHAFMASRHMHEYGTTFEQLGSVALAQRAWANLNPEAKFFDRPLTMEDYLASRWVSHPYRLMDNCVVSDVGCAAIITTAERARDLRNKPVYVKGVGFGDAAREAWWDKSNFTRTDGGHARDVAFRQAGIEIGDVDVAELYDCFTAEFLLTLEDYGFCEKGEGGAFVESGATAPGGSHPMNTHGGLLSAYHCGDMGNLVEATRQLQGVCGDRQVPDAEIALMDGHGWEMILPYMCPISGSVVLGNSIS</sequence>
<organism evidence="2 3">
    <name type="scientific">Pseudonocardia lutea</name>
    <dbReference type="NCBI Taxonomy" id="2172015"/>
    <lineage>
        <taxon>Bacteria</taxon>
        <taxon>Bacillati</taxon>
        <taxon>Actinomycetota</taxon>
        <taxon>Actinomycetes</taxon>
        <taxon>Pseudonocardiales</taxon>
        <taxon>Pseudonocardiaceae</taxon>
        <taxon>Pseudonocardia</taxon>
    </lineage>
</organism>
<comment type="caution">
    <text evidence="2">The sequence shown here is derived from an EMBL/GenBank/DDBJ whole genome shotgun (WGS) entry which is preliminary data.</text>
</comment>
<dbReference type="SUPFAM" id="SSF53901">
    <property type="entry name" value="Thiolase-like"/>
    <property type="match status" value="2"/>
</dbReference>
<dbReference type="Gene3D" id="3.40.47.10">
    <property type="match status" value="1"/>
</dbReference>
<gene>
    <name evidence="2" type="ORF">ACFQH9_11995</name>
</gene>
<evidence type="ECO:0000313" key="2">
    <source>
        <dbReference type="EMBL" id="MFC5948996.1"/>
    </source>
</evidence>